<proteinExistence type="predicted"/>
<sequence length="128" mass="14237">MIKQLKLVAVLTGLLFLLGSFQKDGILPTNLQVTVVDDAGNIQIGASVKLYKTEEDYKNDKNAIKAQSKTNKKGRVIFKKLDTKVYWVRAQKGDLTNDDHGIKTSKLEKGRLNRINIVLSGLSIAPIR</sequence>
<reference evidence="1 2" key="1">
    <citation type="submission" date="2024-04" db="EMBL/GenBank/DDBJ databases">
        <title>Novel genus in family Flammeovirgaceae.</title>
        <authorList>
            <person name="Nguyen T.H."/>
            <person name="Vuong T.Q."/>
            <person name="Le H."/>
            <person name="Kim S.-G."/>
        </authorList>
    </citation>
    <scope>NUCLEOTIDE SEQUENCE [LARGE SCALE GENOMIC DNA]</scope>
    <source>
        <strain evidence="1 2">JCM 23209</strain>
    </source>
</reference>
<dbReference type="RefSeq" id="WP_346822685.1">
    <property type="nucleotide sequence ID" value="NZ_JBDKWZ010000011.1"/>
</dbReference>
<gene>
    <name evidence="1" type="ORF">AAG747_18420</name>
</gene>
<dbReference type="AlphaFoldDB" id="A0AAW9SGS6"/>
<name>A0AAW9SGS6_9BACT</name>
<keyword evidence="1" id="KW-0378">Hydrolase</keyword>
<protein>
    <submittedName>
        <fullName evidence="1">Carboxypeptidase regulatory-like domain-containing protein</fullName>
    </submittedName>
</protein>
<dbReference type="EMBL" id="JBDKWZ010000011">
    <property type="protein sequence ID" value="MEN7549906.1"/>
    <property type="molecule type" value="Genomic_DNA"/>
</dbReference>
<evidence type="ECO:0000313" key="2">
    <source>
        <dbReference type="Proteomes" id="UP001403385"/>
    </source>
</evidence>
<keyword evidence="1" id="KW-0645">Protease</keyword>
<organism evidence="1 2">
    <name type="scientific">Rapidithrix thailandica</name>
    <dbReference type="NCBI Taxonomy" id="413964"/>
    <lineage>
        <taxon>Bacteria</taxon>
        <taxon>Pseudomonadati</taxon>
        <taxon>Bacteroidota</taxon>
        <taxon>Cytophagia</taxon>
        <taxon>Cytophagales</taxon>
        <taxon>Flammeovirgaceae</taxon>
        <taxon>Rapidithrix</taxon>
    </lineage>
</organism>
<keyword evidence="2" id="KW-1185">Reference proteome</keyword>
<dbReference type="Proteomes" id="UP001403385">
    <property type="component" value="Unassembled WGS sequence"/>
</dbReference>
<keyword evidence="1" id="KW-0121">Carboxypeptidase</keyword>
<accession>A0AAW9SGS6</accession>
<evidence type="ECO:0000313" key="1">
    <source>
        <dbReference type="EMBL" id="MEN7549906.1"/>
    </source>
</evidence>
<comment type="caution">
    <text evidence="1">The sequence shown here is derived from an EMBL/GenBank/DDBJ whole genome shotgun (WGS) entry which is preliminary data.</text>
</comment>
<dbReference type="GO" id="GO:0004180">
    <property type="term" value="F:carboxypeptidase activity"/>
    <property type="evidence" value="ECO:0007669"/>
    <property type="project" value="UniProtKB-KW"/>
</dbReference>